<organism evidence="5 6">
    <name type="scientific">Haloarcula nitratireducens</name>
    <dbReference type="NCBI Taxonomy" id="2487749"/>
    <lineage>
        <taxon>Archaea</taxon>
        <taxon>Methanobacteriati</taxon>
        <taxon>Methanobacteriota</taxon>
        <taxon>Stenosarchaea group</taxon>
        <taxon>Halobacteria</taxon>
        <taxon>Halobacteriales</taxon>
        <taxon>Haloarculaceae</taxon>
        <taxon>Haloarcula</taxon>
    </lineage>
</organism>
<dbReference type="Pfam" id="PF02230">
    <property type="entry name" value="Abhydrolase_2"/>
    <property type="match status" value="1"/>
</dbReference>
<dbReference type="AlphaFoldDB" id="A0AAW4PDE9"/>
<dbReference type="PANTHER" id="PTHR43037:SF5">
    <property type="entry name" value="FERULOYL ESTERASE"/>
    <property type="match status" value="1"/>
</dbReference>
<dbReference type="GO" id="GO:0016787">
    <property type="term" value="F:hydrolase activity"/>
    <property type="evidence" value="ECO:0007669"/>
    <property type="project" value="UniProtKB-KW"/>
</dbReference>
<dbReference type="EMBL" id="RKLT01000003">
    <property type="protein sequence ID" value="MBX0295287.1"/>
    <property type="molecule type" value="Genomic_DNA"/>
</dbReference>
<evidence type="ECO:0000256" key="1">
    <source>
        <dbReference type="ARBA" id="ARBA00022729"/>
    </source>
</evidence>
<evidence type="ECO:0000256" key="2">
    <source>
        <dbReference type="ARBA" id="ARBA00022801"/>
    </source>
</evidence>
<dbReference type="PROSITE" id="PS51318">
    <property type="entry name" value="TAT"/>
    <property type="match status" value="1"/>
</dbReference>
<reference evidence="5 6" key="1">
    <citation type="submission" date="2021-06" db="EMBL/GenBank/DDBJ databases">
        <title>Halomicroarcula sp. a new haloarchaeum isolated from saline soil.</title>
        <authorList>
            <person name="Duran-Viseras A."/>
            <person name="Sanchez-Porro C."/>
            <person name="Ventosa A."/>
        </authorList>
    </citation>
    <scope>NUCLEOTIDE SEQUENCE [LARGE SCALE GENOMIC DNA]</scope>
    <source>
        <strain evidence="5 6">F27</strain>
    </source>
</reference>
<dbReference type="SUPFAM" id="SSF53474">
    <property type="entry name" value="alpha/beta-Hydrolases"/>
    <property type="match status" value="1"/>
</dbReference>
<comment type="caution">
    <text evidence="5">The sequence shown here is derived from an EMBL/GenBank/DDBJ whole genome shotgun (WGS) entry which is preliminary data.</text>
</comment>
<dbReference type="Gene3D" id="2.60.40.1190">
    <property type="match status" value="1"/>
</dbReference>
<evidence type="ECO:0000259" key="4">
    <source>
        <dbReference type="Pfam" id="PF02230"/>
    </source>
</evidence>
<dbReference type="InterPro" id="IPR003140">
    <property type="entry name" value="PLipase/COase/thioEstase"/>
</dbReference>
<name>A0AAW4PDE9_9EURY</name>
<accession>A0AAW4PDE9</accession>
<dbReference type="InterPro" id="IPR029058">
    <property type="entry name" value="AB_hydrolase_fold"/>
</dbReference>
<feature type="region of interest" description="Disordered" evidence="3">
    <location>
        <begin position="648"/>
        <end position="684"/>
    </location>
</feature>
<feature type="region of interest" description="Disordered" evidence="3">
    <location>
        <begin position="106"/>
        <end position="126"/>
    </location>
</feature>
<feature type="domain" description="Phospholipase/carboxylesterase/thioesterase" evidence="4">
    <location>
        <begin position="479"/>
        <end position="579"/>
    </location>
</feature>
<feature type="compositionally biased region" description="Low complexity" evidence="3">
    <location>
        <begin position="106"/>
        <end position="123"/>
    </location>
</feature>
<dbReference type="RefSeq" id="WP_220579943.1">
    <property type="nucleotide sequence ID" value="NZ_RKLT01000003.1"/>
</dbReference>
<feature type="region of interest" description="Disordered" evidence="3">
    <location>
        <begin position="45"/>
        <end position="76"/>
    </location>
</feature>
<feature type="region of interest" description="Disordered" evidence="3">
    <location>
        <begin position="1"/>
        <end position="22"/>
    </location>
</feature>
<sequence length="752" mass="81996">MDNHDSFDSPGRSTSRGHLSRRRLLQTAVAGGVLGVSGALTEPAVANTQTGPKPGPDVLYESPATAPQFENGPPWRAEPLLVAGTEGYSAGEYLYQDYVYDDYGANTTDTAAPPQPAPNDASAYGENGVMSGDVVYPTDAETYRHNSADLLEFRATTKGDSLRYRVTLNTMTESGLAAAAIGIDTGGATGGNEWGYGLGTLGDLSLDHVVVTWGDGAELDGEPVDSRADLARNQIDVTVPLSPGEETWRHYLVVGLFDPETKSFVPVQELPDETHPGGAHASSPPPVFNVGFRFDEPAGAPNVDRETGETQLEEATETESRGIGYGHWRDHAQATALAARDISEFHADIDFAKVRTKVEDRRLPETGFQTRLYASHYDLGTGVDAENDVLRGRVQQYGLYVPESYDPETPVPMHLHLHSLGSTYSEYPTLSPNLLRQLGEQRDALVLTPHGRGPAGWYLDEAELDVFEAWGDVRSRFAVDSDHVTLGGYSMGAFGTFRLGGQYPDLFARAFAVSGGAFEAETYEGSTTRYLDGFRNLPVRMWNGGADKLVPAPVFTATEERLRELGYRHELDVFPEYDHFTFAFRDEWGPARDFLGDATVPRHPWRVVYPLVPEYDAEEFGLVHDGAYWVSDATVAAGAESGRVDARSRAFGEGPPIEADYERDGTEPTPHVKRGTAWKEPITNPPAENALELTLEGVSHVTVWVEDAGLDPTEAIRVRVDSTHPVEVTLATSNDRTPLSFEAGESERQVTL</sequence>
<proteinExistence type="predicted"/>
<gene>
    <name evidence="5" type="ORF">EGH23_10380</name>
</gene>
<dbReference type="Proteomes" id="UP001430455">
    <property type="component" value="Unassembled WGS sequence"/>
</dbReference>
<evidence type="ECO:0000313" key="5">
    <source>
        <dbReference type="EMBL" id="MBX0295287.1"/>
    </source>
</evidence>
<keyword evidence="6" id="KW-1185">Reference proteome</keyword>
<protein>
    <recommendedName>
        <fullName evidence="4">Phospholipase/carboxylesterase/thioesterase domain-containing protein</fullName>
    </recommendedName>
</protein>
<evidence type="ECO:0000313" key="6">
    <source>
        <dbReference type="Proteomes" id="UP001430455"/>
    </source>
</evidence>
<dbReference type="InterPro" id="IPR006311">
    <property type="entry name" value="TAT_signal"/>
</dbReference>
<keyword evidence="1" id="KW-0732">Signal</keyword>
<dbReference type="Gene3D" id="3.40.50.1820">
    <property type="entry name" value="alpha/beta hydrolase"/>
    <property type="match status" value="1"/>
</dbReference>
<dbReference type="PANTHER" id="PTHR43037">
    <property type="entry name" value="UNNAMED PRODUCT-RELATED"/>
    <property type="match status" value="1"/>
</dbReference>
<evidence type="ECO:0000256" key="3">
    <source>
        <dbReference type="SAM" id="MobiDB-lite"/>
    </source>
</evidence>
<dbReference type="SUPFAM" id="SSF49344">
    <property type="entry name" value="CBD9-like"/>
    <property type="match status" value="1"/>
</dbReference>
<dbReference type="InterPro" id="IPR050955">
    <property type="entry name" value="Plant_Biomass_Hydrol_Est"/>
</dbReference>
<keyword evidence="2" id="KW-0378">Hydrolase</keyword>